<dbReference type="HOGENOM" id="CLU_2591179_0_0_1"/>
<dbReference type="AlphaFoldDB" id="A0A0C2YXC8"/>
<keyword evidence="2" id="KW-1185">Reference proteome</keyword>
<dbReference type="EMBL" id="KN822159">
    <property type="protein sequence ID" value="KIM54253.1"/>
    <property type="molecule type" value="Genomic_DNA"/>
</dbReference>
<dbReference type="OrthoDB" id="2678560at2759"/>
<dbReference type="Proteomes" id="UP000053989">
    <property type="component" value="Unassembled WGS sequence"/>
</dbReference>
<reference evidence="1 2" key="1">
    <citation type="submission" date="2014-04" db="EMBL/GenBank/DDBJ databases">
        <authorList>
            <consortium name="DOE Joint Genome Institute"/>
            <person name="Kuo A."/>
            <person name="Kohler A."/>
            <person name="Nagy L.G."/>
            <person name="Floudas D."/>
            <person name="Copeland A."/>
            <person name="Barry K.W."/>
            <person name="Cichocki N."/>
            <person name="Veneault-Fourrey C."/>
            <person name="LaButti K."/>
            <person name="Lindquist E.A."/>
            <person name="Lipzen A."/>
            <person name="Lundell T."/>
            <person name="Morin E."/>
            <person name="Murat C."/>
            <person name="Sun H."/>
            <person name="Tunlid A."/>
            <person name="Henrissat B."/>
            <person name="Grigoriev I.V."/>
            <person name="Hibbett D.S."/>
            <person name="Martin F."/>
            <person name="Nordberg H.P."/>
            <person name="Cantor M.N."/>
            <person name="Hua S.X."/>
        </authorList>
    </citation>
    <scope>NUCLEOTIDE SEQUENCE [LARGE SCALE GENOMIC DNA]</scope>
    <source>
        <strain evidence="1 2">Foug A</strain>
    </source>
</reference>
<sequence>MWAPINTTSTAKVLPPFYGDYSNSHEPATAPIYTARHVVGGSQKMQLALGGFAEDWYSALPASDKVSLATIRVAFLKRWP</sequence>
<evidence type="ECO:0000313" key="1">
    <source>
        <dbReference type="EMBL" id="KIM54253.1"/>
    </source>
</evidence>
<gene>
    <name evidence="1" type="ORF">SCLCIDRAFT_1222225</name>
</gene>
<evidence type="ECO:0000313" key="2">
    <source>
        <dbReference type="Proteomes" id="UP000053989"/>
    </source>
</evidence>
<dbReference type="InParanoid" id="A0A0C2YXC8"/>
<reference evidence="2" key="2">
    <citation type="submission" date="2015-01" db="EMBL/GenBank/DDBJ databases">
        <title>Evolutionary Origins and Diversification of the Mycorrhizal Mutualists.</title>
        <authorList>
            <consortium name="DOE Joint Genome Institute"/>
            <consortium name="Mycorrhizal Genomics Consortium"/>
            <person name="Kohler A."/>
            <person name="Kuo A."/>
            <person name="Nagy L.G."/>
            <person name="Floudas D."/>
            <person name="Copeland A."/>
            <person name="Barry K.W."/>
            <person name="Cichocki N."/>
            <person name="Veneault-Fourrey C."/>
            <person name="LaButti K."/>
            <person name="Lindquist E.A."/>
            <person name="Lipzen A."/>
            <person name="Lundell T."/>
            <person name="Morin E."/>
            <person name="Murat C."/>
            <person name="Riley R."/>
            <person name="Ohm R."/>
            <person name="Sun H."/>
            <person name="Tunlid A."/>
            <person name="Henrissat B."/>
            <person name="Grigoriev I.V."/>
            <person name="Hibbett D.S."/>
            <person name="Martin F."/>
        </authorList>
    </citation>
    <scope>NUCLEOTIDE SEQUENCE [LARGE SCALE GENOMIC DNA]</scope>
    <source>
        <strain evidence="2">Foug A</strain>
    </source>
</reference>
<accession>A0A0C2YXC8</accession>
<organism evidence="1 2">
    <name type="scientific">Scleroderma citrinum Foug A</name>
    <dbReference type="NCBI Taxonomy" id="1036808"/>
    <lineage>
        <taxon>Eukaryota</taxon>
        <taxon>Fungi</taxon>
        <taxon>Dikarya</taxon>
        <taxon>Basidiomycota</taxon>
        <taxon>Agaricomycotina</taxon>
        <taxon>Agaricomycetes</taxon>
        <taxon>Agaricomycetidae</taxon>
        <taxon>Boletales</taxon>
        <taxon>Sclerodermatineae</taxon>
        <taxon>Sclerodermataceae</taxon>
        <taxon>Scleroderma</taxon>
    </lineage>
</organism>
<proteinExistence type="predicted"/>
<protein>
    <submittedName>
        <fullName evidence="1">Uncharacterized protein</fullName>
    </submittedName>
</protein>
<name>A0A0C2YXC8_9AGAM</name>